<dbReference type="GO" id="GO:0005737">
    <property type="term" value="C:cytoplasm"/>
    <property type="evidence" value="ECO:0007669"/>
    <property type="project" value="UniProtKB-ARBA"/>
</dbReference>
<keyword evidence="1" id="KW-0399">Innate immunity</keyword>
<dbReference type="Gene3D" id="2.60.120.920">
    <property type="match status" value="1"/>
</dbReference>
<dbReference type="InterPro" id="IPR013320">
    <property type="entry name" value="ConA-like_dom_sf"/>
</dbReference>
<dbReference type="CDD" id="cd16040">
    <property type="entry name" value="SPRY_PRY_SNTX"/>
    <property type="match status" value="1"/>
</dbReference>
<dbReference type="InterPro" id="IPR051051">
    <property type="entry name" value="E3_ubiq-ligase_TRIM/RNF"/>
</dbReference>
<dbReference type="InterPro" id="IPR043136">
    <property type="entry name" value="B30.2/SPRY_sf"/>
</dbReference>
<gene>
    <name evidence="11" type="ORF">Q5P01_022879</name>
</gene>
<dbReference type="InterPro" id="IPR000315">
    <property type="entry name" value="Znf_B-box"/>
</dbReference>
<dbReference type="Pfam" id="PF15227">
    <property type="entry name" value="zf-C3HC4_4"/>
    <property type="match status" value="1"/>
</dbReference>
<evidence type="ECO:0000256" key="7">
    <source>
        <dbReference type="SAM" id="Coils"/>
    </source>
</evidence>
<dbReference type="PROSITE" id="PS50089">
    <property type="entry name" value="ZF_RING_2"/>
    <property type="match status" value="1"/>
</dbReference>
<evidence type="ECO:0000313" key="12">
    <source>
        <dbReference type="Proteomes" id="UP001187415"/>
    </source>
</evidence>
<proteinExistence type="predicted"/>
<evidence type="ECO:0000256" key="4">
    <source>
        <dbReference type="ARBA" id="ARBA00022833"/>
    </source>
</evidence>
<dbReference type="InterPro" id="IPR006574">
    <property type="entry name" value="PRY"/>
</dbReference>
<dbReference type="Gene3D" id="4.10.830.40">
    <property type="match status" value="1"/>
</dbReference>
<evidence type="ECO:0000256" key="2">
    <source>
        <dbReference type="ARBA" id="ARBA00022723"/>
    </source>
</evidence>
<dbReference type="SUPFAM" id="SSF49899">
    <property type="entry name" value="Concanavalin A-like lectins/glucanases"/>
    <property type="match status" value="1"/>
</dbReference>
<protein>
    <recommendedName>
        <fullName evidence="13">Tripartite motif-containing protein 16</fullName>
    </recommendedName>
</protein>
<dbReference type="InterPro" id="IPR058030">
    <property type="entry name" value="TRIM8/14/16/25/29/45/65_CC"/>
</dbReference>
<evidence type="ECO:0000256" key="5">
    <source>
        <dbReference type="ARBA" id="ARBA00022859"/>
    </source>
</evidence>
<dbReference type="SMART" id="SM00184">
    <property type="entry name" value="RING"/>
    <property type="match status" value="1"/>
</dbReference>
<dbReference type="PANTHER" id="PTHR25465">
    <property type="entry name" value="B-BOX DOMAIN CONTAINING"/>
    <property type="match status" value="1"/>
</dbReference>
<dbReference type="Pfam" id="PF25600">
    <property type="entry name" value="TRIM_CC"/>
    <property type="match status" value="1"/>
</dbReference>
<evidence type="ECO:0000259" key="10">
    <source>
        <dbReference type="PROSITE" id="PS50188"/>
    </source>
</evidence>
<dbReference type="InterPro" id="IPR001870">
    <property type="entry name" value="B30.2/SPRY"/>
</dbReference>
<name>A0AA88LRW3_CHASR</name>
<dbReference type="Gene3D" id="3.30.40.10">
    <property type="entry name" value="Zinc/RING finger domain, C3HC4 (zinc finger)"/>
    <property type="match status" value="1"/>
</dbReference>
<dbReference type="Proteomes" id="UP001187415">
    <property type="component" value="Unassembled WGS sequence"/>
</dbReference>
<comment type="caution">
    <text evidence="11">The sequence shown here is derived from an EMBL/GenBank/DDBJ whole genome shotgun (WGS) entry which is preliminary data.</text>
</comment>
<feature type="coiled-coil region" evidence="7">
    <location>
        <begin position="197"/>
        <end position="238"/>
    </location>
</feature>
<dbReference type="PROSITE" id="PS50188">
    <property type="entry name" value="B302_SPRY"/>
    <property type="match status" value="1"/>
</dbReference>
<feature type="domain" description="B30.2/SPRY" evidence="10">
    <location>
        <begin position="366"/>
        <end position="557"/>
    </location>
</feature>
<dbReference type="SMART" id="SM00336">
    <property type="entry name" value="BBOX"/>
    <property type="match status" value="1"/>
</dbReference>
<dbReference type="PROSITE" id="PS00518">
    <property type="entry name" value="ZF_RING_1"/>
    <property type="match status" value="1"/>
</dbReference>
<dbReference type="InterPro" id="IPR013083">
    <property type="entry name" value="Znf_RING/FYVE/PHD"/>
</dbReference>
<dbReference type="PRINTS" id="PR01407">
    <property type="entry name" value="BUTYPHLNCDUF"/>
</dbReference>
<dbReference type="CDD" id="cd19769">
    <property type="entry name" value="Bbox2_TRIM16-like"/>
    <property type="match status" value="1"/>
</dbReference>
<evidence type="ECO:0000256" key="1">
    <source>
        <dbReference type="ARBA" id="ARBA00022588"/>
    </source>
</evidence>
<keyword evidence="2" id="KW-0479">Metal-binding</keyword>
<dbReference type="Gene3D" id="3.30.160.60">
    <property type="entry name" value="Classic Zinc Finger"/>
    <property type="match status" value="1"/>
</dbReference>
<sequence length="557" mass="63584">MAQKGVQLDRETFSCSICLDLLKDPVTIPCGHSYCMNCIKTHWDEEDQKNLLSCPQCRQTFTLRPALVKNTTLAVLVEELKKTGLQAAPADHCYAGPEDVACDLCTGRKLKAVKSCLVCLVSYCEKHLQPHFDVAQLKKHKLVDPCKNLQENICSHDDEVMKMFCRTDQQCICYLCSVDQHKGHDTVSAAAERTERQRELEGSRQQIQQRIQDREKDVKVLQQEVEALNHSAEKTVEDSEKICTELIRVIVKISSEVKQQIRSQQETEVSRVKELQEKLEQEITELKRKDAELKQLSLTEDHNQFLHNYPSVSQLSESTDTSSINIRPLRHFEDVTAAVSELRDQLQDILRQTWTNISLLVTQVDVLLPQPEPKTRAGFLKYSPKITLDQNTANKYLSLSEGNKKTTLMSRQQSYSSHPDKFTTWFQVLSRESLTGQCYWEVEWSGDGVYVAVAYKNISRARRGNECLFGFNDKSWALICYKNSYEFWFNNIKTPVSGPPSSRIGVYLDHRAGILSFYSVSDTMTLLHRVQTTFTQPLYAGLCLLVHGSTAELCKLP</sequence>
<evidence type="ECO:0008006" key="13">
    <source>
        <dbReference type="Google" id="ProtNLM"/>
    </source>
</evidence>
<dbReference type="Pfam" id="PF00643">
    <property type="entry name" value="zf-B_box"/>
    <property type="match status" value="1"/>
</dbReference>
<dbReference type="PROSITE" id="PS50119">
    <property type="entry name" value="ZF_BBOX"/>
    <property type="match status" value="1"/>
</dbReference>
<keyword evidence="3 6" id="KW-0863">Zinc-finger</keyword>
<evidence type="ECO:0000259" key="9">
    <source>
        <dbReference type="PROSITE" id="PS50119"/>
    </source>
</evidence>
<keyword evidence="12" id="KW-1185">Reference proteome</keyword>
<keyword evidence="4" id="KW-0862">Zinc</keyword>
<dbReference type="EMBL" id="JAUPFM010000018">
    <property type="protein sequence ID" value="KAK2822814.1"/>
    <property type="molecule type" value="Genomic_DNA"/>
</dbReference>
<accession>A0AA88LRW3</accession>
<dbReference type="SMART" id="SM00589">
    <property type="entry name" value="PRY"/>
    <property type="match status" value="1"/>
</dbReference>
<keyword evidence="7" id="KW-0175">Coiled coil</keyword>
<dbReference type="SMART" id="SM00449">
    <property type="entry name" value="SPRY"/>
    <property type="match status" value="1"/>
</dbReference>
<dbReference type="SUPFAM" id="SSF57850">
    <property type="entry name" value="RING/U-box"/>
    <property type="match status" value="1"/>
</dbReference>
<dbReference type="Pfam" id="PF00622">
    <property type="entry name" value="SPRY"/>
    <property type="match status" value="1"/>
</dbReference>
<keyword evidence="5" id="KW-0391">Immunity</keyword>
<dbReference type="PANTHER" id="PTHR25465:SF5">
    <property type="entry name" value="E3 UBIQUITIN_ISG15 LIGASE TRIM25-RELATED"/>
    <property type="match status" value="1"/>
</dbReference>
<evidence type="ECO:0000313" key="11">
    <source>
        <dbReference type="EMBL" id="KAK2822814.1"/>
    </source>
</evidence>
<dbReference type="InterPro" id="IPR003877">
    <property type="entry name" value="SPRY_dom"/>
</dbReference>
<evidence type="ECO:0000256" key="6">
    <source>
        <dbReference type="PROSITE-ProRule" id="PRU00024"/>
    </source>
</evidence>
<dbReference type="AlphaFoldDB" id="A0AA88LRW3"/>
<dbReference type="InterPro" id="IPR003879">
    <property type="entry name" value="Butyrophylin_SPRY"/>
</dbReference>
<dbReference type="GO" id="GO:0008270">
    <property type="term" value="F:zinc ion binding"/>
    <property type="evidence" value="ECO:0007669"/>
    <property type="project" value="UniProtKB-KW"/>
</dbReference>
<dbReference type="GO" id="GO:0045087">
    <property type="term" value="P:innate immune response"/>
    <property type="evidence" value="ECO:0007669"/>
    <property type="project" value="UniProtKB-KW"/>
</dbReference>
<feature type="domain" description="B box-type" evidence="9">
    <location>
        <begin position="149"/>
        <end position="189"/>
    </location>
</feature>
<feature type="domain" description="RING-type" evidence="8">
    <location>
        <begin position="15"/>
        <end position="58"/>
    </location>
</feature>
<feature type="coiled-coil region" evidence="7">
    <location>
        <begin position="262"/>
        <end position="299"/>
    </location>
</feature>
<organism evidence="11 12">
    <name type="scientific">Channa striata</name>
    <name type="common">Snakehead murrel</name>
    <name type="synonym">Ophicephalus striatus</name>
    <dbReference type="NCBI Taxonomy" id="64152"/>
    <lineage>
        <taxon>Eukaryota</taxon>
        <taxon>Metazoa</taxon>
        <taxon>Chordata</taxon>
        <taxon>Craniata</taxon>
        <taxon>Vertebrata</taxon>
        <taxon>Euteleostomi</taxon>
        <taxon>Actinopterygii</taxon>
        <taxon>Neopterygii</taxon>
        <taxon>Teleostei</taxon>
        <taxon>Neoteleostei</taxon>
        <taxon>Acanthomorphata</taxon>
        <taxon>Anabantaria</taxon>
        <taxon>Anabantiformes</taxon>
        <taxon>Channoidei</taxon>
        <taxon>Channidae</taxon>
        <taxon>Channa</taxon>
    </lineage>
</organism>
<reference evidence="11" key="1">
    <citation type="submission" date="2023-07" db="EMBL/GenBank/DDBJ databases">
        <title>Chromosome-level Genome Assembly of Striped Snakehead (Channa striata).</title>
        <authorList>
            <person name="Liu H."/>
        </authorList>
    </citation>
    <scope>NUCLEOTIDE SEQUENCE</scope>
    <source>
        <strain evidence="11">Gz</strain>
        <tissue evidence="11">Muscle</tissue>
    </source>
</reference>
<evidence type="ECO:0000256" key="3">
    <source>
        <dbReference type="ARBA" id="ARBA00022771"/>
    </source>
</evidence>
<dbReference type="SUPFAM" id="SSF57845">
    <property type="entry name" value="B-box zinc-binding domain"/>
    <property type="match status" value="1"/>
</dbReference>
<dbReference type="InterPro" id="IPR017907">
    <property type="entry name" value="Znf_RING_CS"/>
</dbReference>
<dbReference type="InterPro" id="IPR001841">
    <property type="entry name" value="Znf_RING"/>
</dbReference>
<dbReference type="Pfam" id="PF13765">
    <property type="entry name" value="PRY"/>
    <property type="match status" value="1"/>
</dbReference>
<evidence type="ECO:0000259" key="8">
    <source>
        <dbReference type="PROSITE" id="PS50089"/>
    </source>
</evidence>